<dbReference type="InterPro" id="IPR018657">
    <property type="entry name" value="LarA-like_N"/>
</dbReference>
<dbReference type="NCBIfam" id="NF033504">
    <property type="entry name" value="Ni_dep_LarA"/>
    <property type="match status" value="1"/>
</dbReference>
<comment type="caution">
    <text evidence="3">The sequence shown here is derived from an EMBL/GenBank/DDBJ whole genome shotgun (WGS) entry which is preliminary data.</text>
</comment>
<feature type="domain" description="Lactate racemase C-terminal" evidence="2">
    <location>
        <begin position="272"/>
        <end position="397"/>
    </location>
</feature>
<feature type="domain" description="LarA-like N-terminal" evidence="1">
    <location>
        <begin position="8"/>
        <end position="203"/>
    </location>
</feature>
<dbReference type="Proteomes" id="UP000295063">
    <property type="component" value="Unassembled WGS sequence"/>
</dbReference>
<name>A0A4R1Q5K2_9FIRM</name>
<sequence length="420" mass="45453">MTIVNFPFGKETAQLTINKAEVLLPVVIPGVPDELDAIRKALATPIGSERLSQLAEGKSSVAIVINDITRPVPTESMLTAIIEELAVSGINTEQITVIVALGNHEMPTEEEIQKMVGYWYGRLKVICHDCYDKAALTYVGKTKRNMPVYVNKHYAEASLKILTGMITPHQSAGFSGGRKSVVPGIAGIETLQTHHSFPIRPEEAVMGIIEGNAFHEEAVSAAKLAGADFIVNVIKNFKNEVVDVVAGDLVEAHMHGVAICEKSWIRKVDHAFDVVFVSPGMFPKDIDLHQSQKALAVAEQVTKRGGTIVLVAECSHGIGKFGGILKRAENVDVVIEDFRKQGFSADHSSKAYMIARAIKKHRVIMVTTGINPAELAEMFMEGYTSIQEAAETALAGFDNPSVLCIPYAGECIPVLDATIP</sequence>
<dbReference type="PANTHER" id="PTHR33171:SF17">
    <property type="entry name" value="LARA-LIKE N-TERMINAL DOMAIN-CONTAINING PROTEIN"/>
    <property type="match status" value="1"/>
</dbReference>
<dbReference type="GO" id="GO:0050043">
    <property type="term" value="F:lactate racemase activity"/>
    <property type="evidence" value="ECO:0007669"/>
    <property type="project" value="InterPro"/>
</dbReference>
<accession>A0A4R1Q5K2</accession>
<evidence type="ECO:0000313" key="4">
    <source>
        <dbReference type="Proteomes" id="UP000295063"/>
    </source>
</evidence>
<gene>
    <name evidence="3" type="ORF">EV210_10131</name>
</gene>
<dbReference type="Gene3D" id="3.90.226.30">
    <property type="match status" value="1"/>
</dbReference>
<dbReference type="InterPro" id="IPR048068">
    <property type="entry name" value="LarA-like"/>
</dbReference>
<dbReference type="InterPro" id="IPR048520">
    <property type="entry name" value="LarA_C"/>
</dbReference>
<dbReference type="EMBL" id="SLUI01000001">
    <property type="protein sequence ID" value="TCL39836.1"/>
    <property type="molecule type" value="Genomic_DNA"/>
</dbReference>
<dbReference type="PANTHER" id="PTHR33171">
    <property type="entry name" value="LAR_N DOMAIN-CONTAINING PROTEIN"/>
    <property type="match status" value="1"/>
</dbReference>
<dbReference type="OrthoDB" id="9770545at2"/>
<dbReference type="AlphaFoldDB" id="A0A4R1Q5K2"/>
<proteinExistence type="predicted"/>
<dbReference type="Pfam" id="PF21113">
    <property type="entry name" value="LarA_C"/>
    <property type="match status" value="1"/>
</dbReference>
<dbReference type="InterPro" id="IPR047926">
    <property type="entry name" value="Ni_dep_LarA"/>
</dbReference>
<protein>
    <submittedName>
        <fullName evidence="3">Nickel-dependent lactate racemase</fullName>
    </submittedName>
</protein>
<dbReference type="InterPro" id="IPR043166">
    <property type="entry name" value="LarA-like_C"/>
</dbReference>
<dbReference type="Gene3D" id="3.40.50.11440">
    <property type="match status" value="1"/>
</dbReference>
<evidence type="ECO:0000259" key="2">
    <source>
        <dbReference type="Pfam" id="PF21113"/>
    </source>
</evidence>
<evidence type="ECO:0000259" key="1">
    <source>
        <dbReference type="Pfam" id="PF09861"/>
    </source>
</evidence>
<organism evidence="3 4">
    <name type="scientific">Anaerospora hongkongensis</name>
    <dbReference type="NCBI Taxonomy" id="244830"/>
    <lineage>
        <taxon>Bacteria</taxon>
        <taxon>Bacillati</taxon>
        <taxon>Bacillota</taxon>
        <taxon>Negativicutes</taxon>
        <taxon>Selenomonadales</taxon>
        <taxon>Sporomusaceae</taxon>
        <taxon>Anaerospora</taxon>
    </lineage>
</organism>
<reference evidence="3 4" key="1">
    <citation type="submission" date="2019-03" db="EMBL/GenBank/DDBJ databases">
        <title>Genomic Encyclopedia of Type Strains, Phase IV (KMG-IV): sequencing the most valuable type-strain genomes for metagenomic binning, comparative biology and taxonomic classification.</title>
        <authorList>
            <person name="Goeker M."/>
        </authorList>
    </citation>
    <scope>NUCLEOTIDE SEQUENCE [LARGE SCALE GENOMIC DNA]</scope>
    <source>
        <strain evidence="3 4">DSM 15969</strain>
    </source>
</reference>
<dbReference type="Pfam" id="PF09861">
    <property type="entry name" value="Lar_N"/>
    <property type="match status" value="1"/>
</dbReference>
<evidence type="ECO:0000313" key="3">
    <source>
        <dbReference type="EMBL" id="TCL39836.1"/>
    </source>
</evidence>
<keyword evidence="4" id="KW-1185">Reference proteome</keyword>
<dbReference type="RefSeq" id="WP_132073791.1">
    <property type="nucleotide sequence ID" value="NZ_SLUI01000001.1"/>
</dbReference>